<comment type="caution">
    <text evidence="10">The sequence shown here is derived from an EMBL/GenBank/DDBJ whole genome shotgun (WGS) entry which is preliminary data.</text>
</comment>
<proteinExistence type="inferred from homology"/>
<evidence type="ECO:0000256" key="3">
    <source>
        <dbReference type="ARBA" id="ARBA00012327"/>
    </source>
</evidence>
<dbReference type="InterPro" id="IPR011814">
    <property type="entry name" value="BioC"/>
</dbReference>
<dbReference type="SUPFAM" id="SSF53335">
    <property type="entry name" value="S-adenosyl-L-methionine-dependent methyltransferases"/>
    <property type="match status" value="1"/>
</dbReference>
<dbReference type="Pfam" id="PF08241">
    <property type="entry name" value="Methyltransf_11"/>
    <property type="match status" value="1"/>
</dbReference>
<dbReference type="InterPro" id="IPR013216">
    <property type="entry name" value="Methyltransf_11"/>
</dbReference>
<dbReference type="CDD" id="cd02440">
    <property type="entry name" value="AdoMet_MTases"/>
    <property type="match status" value="1"/>
</dbReference>
<protein>
    <recommendedName>
        <fullName evidence="3 8">Malonyl-[acyl-carrier protein] O-methyltransferase</fullName>
        <shortName evidence="8">Malonyl-ACP O-methyltransferase</shortName>
        <ecNumber evidence="3 8">2.1.1.197</ecNumber>
    </recommendedName>
    <alternativeName>
        <fullName evidence="8">Biotin synthesis protein BioC</fullName>
    </alternativeName>
</protein>
<evidence type="ECO:0000256" key="4">
    <source>
        <dbReference type="ARBA" id="ARBA00022603"/>
    </source>
</evidence>
<dbReference type="Proteomes" id="UP001574673">
    <property type="component" value="Unassembled WGS sequence"/>
</dbReference>
<evidence type="ECO:0000259" key="9">
    <source>
        <dbReference type="Pfam" id="PF08241"/>
    </source>
</evidence>
<dbReference type="RefSeq" id="WP_418890248.1">
    <property type="nucleotide sequence ID" value="NZ_JBEUWX010000001.1"/>
</dbReference>
<evidence type="ECO:0000313" key="11">
    <source>
        <dbReference type="Proteomes" id="UP001574673"/>
    </source>
</evidence>
<dbReference type="EMBL" id="JBEUWX010000001">
    <property type="protein sequence ID" value="MFA9949094.1"/>
    <property type="molecule type" value="Genomic_DNA"/>
</dbReference>
<evidence type="ECO:0000256" key="5">
    <source>
        <dbReference type="ARBA" id="ARBA00022679"/>
    </source>
</evidence>
<dbReference type="PANTHER" id="PTHR43861">
    <property type="entry name" value="TRANS-ACONITATE 2-METHYLTRANSFERASE-RELATED"/>
    <property type="match status" value="1"/>
</dbReference>
<reference evidence="11" key="1">
    <citation type="submission" date="2024-06" db="EMBL/GenBank/DDBJ databases">
        <title>Radixoralia hellwigii gen. nov., sp nov., isolated from a root canal in the human oral cavity.</title>
        <authorList>
            <person name="Bartsch S."/>
            <person name="Wittmer A."/>
            <person name="Schulz A.-K."/>
            <person name="Neumann-Schaal M."/>
            <person name="Wolf J."/>
            <person name="Gronow S."/>
            <person name="Tennert C."/>
            <person name="Haecker G."/>
            <person name="Cieplik F."/>
            <person name="Al-Ahmad A."/>
        </authorList>
    </citation>
    <scope>NUCLEOTIDE SEQUENCE [LARGE SCALE GENOMIC DNA]</scope>
    <source>
        <strain evidence="11">Wk13</strain>
    </source>
</reference>
<evidence type="ECO:0000256" key="2">
    <source>
        <dbReference type="ARBA" id="ARBA00004746"/>
    </source>
</evidence>
<comment type="pathway">
    <text evidence="2 8">Cofactor biosynthesis; biotin biosynthesis.</text>
</comment>
<keyword evidence="11" id="KW-1185">Reference proteome</keyword>
<keyword evidence="4 8" id="KW-0489">Methyltransferase</keyword>
<gene>
    <name evidence="8 10" type="primary">bioC</name>
    <name evidence="10" type="ORF">ABCS64_01915</name>
</gene>
<dbReference type="HAMAP" id="MF_00835">
    <property type="entry name" value="BioC"/>
    <property type="match status" value="1"/>
</dbReference>
<keyword evidence="6 8" id="KW-0949">S-adenosyl-L-methionine</keyword>
<keyword evidence="5 8" id="KW-0808">Transferase</keyword>
<comment type="similarity">
    <text evidence="8">Belongs to the methyltransferase superfamily.</text>
</comment>
<dbReference type="EC" id="2.1.1.197" evidence="3 8"/>
<accession>A0ABV4UDX7</accession>
<comment type="function">
    <text evidence="8">Converts the free carboxyl group of a malonyl-thioester to its methyl ester by transfer of a methyl group from S-adenosyl-L-methionine (SAM). It allows to synthesize pimeloyl-ACP via the fatty acid synthetic pathway.</text>
</comment>
<dbReference type="InterPro" id="IPR029063">
    <property type="entry name" value="SAM-dependent_MTases_sf"/>
</dbReference>
<evidence type="ECO:0000256" key="7">
    <source>
        <dbReference type="ARBA" id="ARBA00022756"/>
    </source>
</evidence>
<dbReference type="Gene3D" id="3.40.50.150">
    <property type="entry name" value="Vaccinia Virus protein VP39"/>
    <property type="match status" value="1"/>
</dbReference>
<keyword evidence="7 8" id="KW-0093">Biotin biosynthesis</keyword>
<organism evidence="10 11">
    <name type="scientific">Dentiradicibacter hellwigii</name>
    <dbReference type="NCBI Taxonomy" id="3149053"/>
    <lineage>
        <taxon>Bacteria</taxon>
        <taxon>Pseudomonadati</taxon>
        <taxon>Pseudomonadota</taxon>
        <taxon>Betaproteobacteria</taxon>
        <taxon>Rhodocyclales</taxon>
        <taxon>Rhodocyclaceae</taxon>
        <taxon>Dentiradicibacter</taxon>
    </lineage>
</organism>
<feature type="domain" description="Methyltransferase type 11" evidence="9">
    <location>
        <begin position="60"/>
        <end position="149"/>
    </location>
</feature>
<evidence type="ECO:0000256" key="8">
    <source>
        <dbReference type="HAMAP-Rule" id="MF_00835"/>
    </source>
</evidence>
<evidence type="ECO:0000256" key="6">
    <source>
        <dbReference type="ARBA" id="ARBA00022691"/>
    </source>
</evidence>
<dbReference type="NCBIfam" id="TIGR02072">
    <property type="entry name" value="BioC"/>
    <property type="match status" value="1"/>
</dbReference>
<dbReference type="PANTHER" id="PTHR43861:SF1">
    <property type="entry name" value="TRANS-ACONITATE 2-METHYLTRANSFERASE"/>
    <property type="match status" value="1"/>
</dbReference>
<comment type="catalytic activity">
    <reaction evidence="1 8">
        <text>malonyl-[ACP] + S-adenosyl-L-methionine = malonyl-[ACP] methyl ester + S-adenosyl-L-homocysteine</text>
        <dbReference type="Rhea" id="RHEA:17105"/>
        <dbReference type="Rhea" id="RHEA-COMP:9623"/>
        <dbReference type="Rhea" id="RHEA-COMP:9954"/>
        <dbReference type="ChEBI" id="CHEBI:57856"/>
        <dbReference type="ChEBI" id="CHEBI:59789"/>
        <dbReference type="ChEBI" id="CHEBI:78449"/>
        <dbReference type="ChEBI" id="CHEBI:78845"/>
        <dbReference type="EC" id="2.1.1.197"/>
    </reaction>
</comment>
<evidence type="ECO:0000256" key="1">
    <source>
        <dbReference type="ARBA" id="ARBA00000852"/>
    </source>
</evidence>
<name>A0ABV4UDX7_9RHOO</name>
<evidence type="ECO:0000313" key="10">
    <source>
        <dbReference type="EMBL" id="MFA9949094.1"/>
    </source>
</evidence>
<dbReference type="GO" id="GO:0102130">
    <property type="term" value="F:malonyl-CoA methyltransferase activity"/>
    <property type="evidence" value="ECO:0007669"/>
    <property type="project" value="UniProtKB-EC"/>
</dbReference>
<sequence>MSAASPHTPRPADAEPLKQRVCAAFDRAAATYDEAAIVQRHACHALLAHLAPETAPAHILDAGCGTGFGARILRQRWPQAHITGVDFAPTMVERARPVMDECFTADIEALPLPAQQFDLWWSNMSIQWCNAAAVFAEARRTLRPGGRLAASTLGPETFHEMREAFSGIDAYRHTLHFNEPDAIIRALDAAGFRQIELWREQRPIYYPDLKTLLRAIKAIGAQNVGGGGRSSLMGRAAWQKVEAAYERFRTAEGLPATYDIIFACAATI</sequence>
<dbReference type="GO" id="GO:0032259">
    <property type="term" value="P:methylation"/>
    <property type="evidence" value="ECO:0007669"/>
    <property type="project" value="UniProtKB-KW"/>
</dbReference>